<comment type="caution">
    <text evidence="3">The sequence shown here is derived from an EMBL/GenBank/DDBJ whole genome shotgun (WGS) entry which is preliminary data.</text>
</comment>
<dbReference type="SMART" id="SM00530">
    <property type="entry name" value="HTH_XRE"/>
    <property type="match status" value="1"/>
</dbReference>
<dbReference type="Pfam" id="PF01381">
    <property type="entry name" value="HTH_3"/>
    <property type="match status" value="1"/>
</dbReference>
<accession>A0ABU3RV52</accession>
<organism evidence="3 4">
    <name type="scientific">Microbacterium algihabitans</name>
    <dbReference type="NCBI Taxonomy" id="3075992"/>
    <lineage>
        <taxon>Bacteria</taxon>
        <taxon>Bacillati</taxon>
        <taxon>Actinomycetota</taxon>
        <taxon>Actinomycetes</taxon>
        <taxon>Micrococcales</taxon>
        <taxon>Microbacteriaceae</taxon>
        <taxon>Microbacterium</taxon>
    </lineage>
</organism>
<name>A0ABU3RV52_9MICO</name>
<feature type="coiled-coil region" evidence="1">
    <location>
        <begin position="260"/>
        <end position="290"/>
    </location>
</feature>
<dbReference type="SUPFAM" id="SSF47413">
    <property type="entry name" value="lambda repressor-like DNA-binding domains"/>
    <property type="match status" value="1"/>
</dbReference>
<dbReference type="Proteomes" id="UP001256673">
    <property type="component" value="Unassembled WGS sequence"/>
</dbReference>
<dbReference type="Gene3D" id="1.10.260.40">
    <property type="entry name" value="lambda repressor-like DNA-binding domains"/>
    <property type="match status" value="1"/>
</dbReference>
<feature type="domain" description="HTH cro/C1-type" evidence="2">
    <location>
        <begin position="10"/>
        <end position="64"/>
    </location>
</feature>
<sequence length="407" mass="43385">MVEVSLGELIARGRAEQGLSRQEVADATNYSAVMIAKIESGERLPDESRLPTIAHVLGLDLADLTHAASRLDRRKSSGPKIVDAMKLAKRNDERARDLRSRAQQVRIDVDITAKKLRELVNAFDANVLLPLSSALSQIDAIPLDAIVHDNVEDHESNPDFAASLRTAQRKTGASVHALLSARVLQGDGAAAQMSGIAAASTGFVIMGLSEVPPTWSTLAEIVTLAAPAIGATAGKNFAAAIAVLPVTFAVNALVSGGRVLSKQEEAQRRLDSAQQELEQAELAVSKFIARASRITEILTVALFAAKTHLKRIESAIPVRGRVAFEALDPAARDSMGRMAELTFASLAVLTLPIGLHVVAGEDSPALADESSDDPTRGQIEPAFELGSKLENDFIDYVIEEVFAQVAR</sequence>
<dbReference type="PROSITE" id="PS50943">
    <property type="entry name" value="HTH_CROC1"/>
    <property type="match status" value="1"/>
</dbReference>
<dbReference type="InterPro" id="IPR001387">
    <property type="entry name" value="Cro/C1-type_HTH"/>
</dbReference>
<evidence type="ECO:0000256" key="1">
    <source>
        <dbReference type="SAM" id="Coils"/>
    </source>
</evidence>
<protein>
    <submittedName>
        <fullName evidence="3">Helix-turn-helix transcriptional regulator</fullName>
    </submittedName>
</protein>
<dbReference type="CDD" id="cd00093">
    <property type="entry name" value="HTH_XRE"/>
    <property type="match status" value="1"/>
</dbReference>
<evidence type="ECO:0000313" key="4">
    <source>
        <dbReference type="Proteomes" id="UP001256673"/>
    </source>
</evidence>
<evidence type="ECO:0000313" key="3">
    <source>
        <dbReference type="EMBL" id="MDU0326318.1"/>
    </source>
</evidence>
<dbReference type="InterPro" id="IPR010982">
    <property type="entry name" value="Lambda_DNA-bd_dom_sf"/>
</dbReference>
<proteinExistence type="predicted"/>
<reference evidence="3 4" key="1">
    <citation type="submission" date="2023-09" db="EMBL/GenBank/DDBJ databases">
        <title>Microbacterium fusihabitans sp. nov., Microbacterium phycihabitans sp. nov., and Microbacterium cervinum sp. nov., isolated from dried seaweeds of beach.</title>
        <authorList>
            <person name="Lee S.D."/>
        </authorList>
    </citation>
    <scope>NUCLEOTIDE SEQUENCE [LARGE SCALE GENOMIC DNA]</scope>
    <source>
        <strain evidence="3 4">KSW2-21</strain>
    </source>
</reference>
<dbReference type="EMBL" id="JAWDIU010000001">
    <property type="protein sequence ID" value="MDU0326318.1"/>
    <property type="molecule type" value="Genomic_DNA"/>
</dbReference>
<gene>
    <name evidence="3" type="ORF">RWH43_06050</name>
</gene>
<dbReference type="RefSeq" id="WP_316000943.1">
    <property type="nucleotide sequence ID" value="NZ_JAWDIU010000001.1"/>
</dbReference>
<keyword evidence="1" id="KW-0175">Coiled coil</keyword>
<keyword evidence="4" id="KW-1185">Reference proteome</keyword>
<evidence type="ECO:0000259" key="2">
    <source>
        <dbReference type="PROSITE" id="PS50943"/>
    </source>
</evidence>